<gene>
    <name evidence="1" type="ORF">C447_00160</name>
</gene>
<dbReference type="eggNOG" id="arCOG08160">
    <property type="taxonomic scope" value="Archaea"/>
</dbReference>
<evidence type="ECO:0000313" key="1">
    <source>
        <dbReference type="EMBL" id="EMA41956.1"/>
    </source>
</evidence>
<organism evidence="1 2">
    <name type="scientific">Halococcus hamelinensis 100A6</name>
    <dbReference type="NCBI Taxonomy" id="1132509"/>
    <lineage>
        <taxon>Archaea</taxon>
        <taxon>Methanobacteriati</taxon>
        <taxon>Methanobacteriota</taxon>
        <taxon>Stenosarchaea group</taxon>
        <taxon>Halobacteria</taxon>
        <taxon>Halobacteriales</taxon>
        <taxon>Halococcaceae</taxon>
        <taxon>Halococcus</taxon>
    </lineage>
</organism>
<protein>
    <submittedName>
        <fullName evidence="1">Uncharacterized protein</fullName>
    </submittedName>
</protein>
<keyword evidence="2" id="KW-1185">Reference proteome</keyword>
<reference evidence="1 2" key="1">
    <citation type="journal article" date="2014" name="PLoS Genet.">
        <title>Phylogenetically driven sequencing of extremely halophilic archaea reveals strategies for static and dynamic osmo-response.</title>
        <authorList>
            <person name="Becker E.A."/>
            <person name="Seitzer P.M."/>
            <person name="Tritt A."/>
            <person name="Larsen D."/>
            <person name="Krusor M."/>
            <person name="Yao A.I."/>
            <person name="Wu D."/>
            <person name="Madern D."/>
            <person name="Eisen J.A."/>
            <person name="Darling A.E."/>
            <person name="Facciotti M.T."/>
        </authorList>
    </citation>
    <scope>NUCLEOTIDE SEQUENCE [LARGE SCALE GENOMIC DNA]</scope>
    <source>
        <strain evidence="1 2">100A6</strain>
    </source>
</reference>
<accession>M0M896</accession>
<sequence>MAVEAKGHNTAPEKADISRGIEQAHSHLPEANLGYVAAPMESVTQTARSLARELNIGVLGVRTDESVGIVEPARVAGAGEFSTGIEALRFQASTHQLTAGSFPVNHPKNFLGYALALAAGGDTADIYAENVIRDVASGRRGAILLNLVDPRSDGEYLTHLGAEVVRFAHQQSGSVSAALTRFSEWTGKRTRFTELAPRWAQLARSIAMQYEPTQLIVDVLEQTHAGNSRAVTLSELVTRACELNKPLAIEVFITTGERENALTPDGDLDETQLDNPAIYKSGAYFQFKAQLYHVGLLTSGGTDNGEQALSNEWQLEHAVSL</sequence>
<evidence type="ECO:0000313" key="2">
    <source>
        <dbReference type="Proteomes" id="UP000011566"/>
    </source>
</evidence>
<dbReference type="PATRIC" id="fig|1132509.6.peg.30"/>
<dbReference type="AlphaFoldDB" id="M0M896"/>
<name>M0M896_9EURY</name>
<proteinExistence type="predicted"/>
<dbReference type="OrthoDB" id="226348at2157"/>
<dbReference type="EMBL" id="AOMB01000003">
    <property type="protein sequence ID" value="EMA41956.1"/>
    <property type="molecule type" value="Genomic_DNA"/>
</dbReference>
<comment type="caution">
    <text evidence="1">The sequence shown here is derived from an EMBL/GenBank/DDBJ whole genome shotgun (WGS) entry which is preliminary data.</text>
</comment>
<dbReference type="Proteomes" id="UP000011566">
    <property type="component" value="Unassembled WGS sequence"/>
</dbReference>